<dbReference type="Gene3D" id="1.25.40.10">
    <property type="entry name" value="Tetratricopeptide repeat domain"/>
    <property type="match status" value="1"/>
</dbReference>
<keyword evidence="7" id="KW-1185">Reference proteome</keyword>
<gene>
    <name evidence="6" type="ORF">DFR71_3749</name>
</gene>
<keyword evidence="2" id="KW-0732">Signal</keyword>
<dbReference type="CDD" id="cd06257">
    <property type="entry name" value="DnaJ"/>
    <property type="match status" value="1"/>
</dbReference>
<dbReference type="GO" id="GO:0034975">
    <property type="term" value="P:protein folding in endoplasmic reticulum"/>
    <property type="evidence" value="ECO:0007669"/>
    <property type="project" value="TreeGrafter"/>
</dbReference>
<protein>
    <submittedName>
        <fullName evidence="6">Tetratricopeptide repeat protein</fullName>
    </submittedName>
</protein>
<evidence type="ECO:0000256" key="2">
    <source>
        <dbReference type="ARBA" id="ARBA00022729"/>
    </source>
</evidence>
<proteinExistence type="predicted"/>
<name>A0A4R1G1W8_9NOCA</name>
<dbReference type="GO" id="GO:0051787">
    <property type="term" value="F:misfolded protein binding"/>
    <property type="evidence" value="ECO:0007669"/>
    <property type="project" value="TreeGrafter"/>
</dbReference>
<dbReference type="SMART" id="SM00028">
    <property type="entry name" value="TPR"/>
    <property type="match status" value="2"/>
</dbReference>
<comment type="caution">
    <text evidence="6">The sequence shown here is derived from an EMBL/GenBank/DDBJ whole genome shotgun (WGS) entry which is preliminary data.</text>
</comment>
<dbReference type="PRINTS" id="PR00625">
    <property type="entry name" value="JDOMAIN"/>
</dbReference>
<dbReference type="InterPro" id="IPR036869">
    <property type="entry name" value="J_dom_sf"/>
</dbReference>
<evidence type="ECO:0000256" key="1">
    <source>
        <dbReference type="ARBA" id="ARBA00004240"/>
    </source>
</evidence>
<dbReference type="Proteomes" id="UP000294856">
    <property type="component" value="Unassembled WGS sequence"/>
</dbReference>
<dbReference type="InterPro" id="IPR011990">
    <property type="entry name" value="TPR-like_helical_dom_sf"/>
</dbReference>
<dbReference type="PANTHER" id="PTHR44140">
    <property type="entry name" value="LD25575P"/>
    <property type="match status" value="1"/>
</dbReference>
<evidence type="ECO:0000259" key="5">
    <source>
        <dbReference type="PROSITE" id="PS50076"/>
    </source>
</evidence>
<sequence length="365" mass="39741">MTVQVDYYDLLGVARDAAEDTIRDAHKRQTRIWTKRTASADQSTRQEAETKTSLLRQAFDILLEPSKRQAYDRDLTAGGVAAPAAVQGGGDWLAQARAALGRGDYRSASYAAREATHTAGNSPEAWIIRARANAGLGQLQDAIYEARQATTIAPNNPDFLFQTALIQEQMEQWSDALTSYQAAARLAPNEYIYQIAIGGVYLQHGLADKALEVLEPVHAAHPDVALVAFYLASALLDKAEQTPRVQNSDSYAATSEAEIATMRQLVDRATSLPSDDFDIANRARDILEYLDRMEEMTWQVPGLFGFSSLRAVGIPAAAVVLAFILFSSGAVGVGFLLILAAGGIGFLVYKTCWVPRWKAASQLAR</sequence>
<feature type="transmembrane region" description="Helical" evidence="4">
    <location>
        <begin position="302"/>
        <end position="324"/>
    </location>
</feature>
<dbReference type="Gene3D" id="1.10.287.110">
    <property type="entry name" value="DnaJ domain"/>
    <property type="match status" value="1"/>
</dbReference>
<dbReference type="SMART" id="SM00271">
    <property type="entry name" value="DnaJ"/>
    <property type="match status" value="1"/>
</dbReference>
<dbReference type="PROSITE" id="PS50076">
    <property type="entry name" value="DNAJ_2"/>
    <property type="match status" value="1"/>
</dbReference>
<feature type="transmembrane region" description="Helical" evidence="4">
    <location>
        <begin position="330"/>
        <end position="349"/>
    </location>
</feature>
<dbReference type="Pfam" id="PF13432">
    <property type="entry name" value="TPR_16"/>
    <property type="match status" value="2"/>
</dbReference>
<comment type="subcellular location">
    <subcellularLocation>
        <location evidence="1">Endoplasmic reticulum</location>
    </subcellularLocation>
</comment>
<dbReference type="InterPro" id="IPR051727">
    <property type="entry name" value="DnaJ_C3_Co-chaperones"/>
</dbReference>
<dbReference type="Pfam" id="PF00226">
    <property type="entry name" value="DnaJ"/>
    <property type="match status" value="1"/>
</dbReference>
<dbReference type="InterPro" id="IPR001623">
    <property type="entry name" value="DnaJ_domain"/>
</dbReference>
<dbReference type="SUPFAM" id="SSF48452">
    <property type="entry name" value="TPR-like"/>
    <property type="match status" value="1"/>
</dbReference>
<dbReference type="RefSeq" id="WP_165914821.1">
    <property type="nucleotide sequence ID" value="NZ_SMFR01000002.1"/>
</dbReference>
<dbReference type="STRING" id="1210063.GCA_001612665_01406"/>
<keyword evidence="4" id="KW-0472">Membrane</keyword>
<evidence type="ECO:0000313" key="6">
    <source>
        <dbReference type="EMBL" id="TCJ97701.1"/>
    </source>
</evidence>
<keyword evidence="4" id="KW-1133">Transmembrane helix</keyword>
<dbReference type="SUPFAM" id="SSF46565">
    <property type="entry name" value="Chaperone J-domain"/>
    <property type="match status" value="1"/>
</dbReference>
<reference evidence="6 7" key="1">
    <citation type="submission" date="2019-03" db="EMBL/GenBank/DDBJ databases">
        <title>Genomic Encyclopedia of Type Strains, Phase IV (KMG-IV): sequencing the most valuable type-strain genomes for metagenomic binning, comparative biology and taxonomic classification.</title>
        <authorList>
            <person name="Goeker M."/>
        </authorList>
    </citation>
    <scope>NUCLEOTIDE SEQUENCE [LARGE SCALE GENOMIC DNA]</scope>
    <source>
        <strain evidence="6 7">DSM 44684</strain>
    </source>
</reference>
<dbReference type="GO" id="GO:0051087">
    <property type="term" value="F:protein-folding chaperone binding"/>
    <property type="evidence" value="ECO:0007669"/>
    <property type="project" value="TreeGrafter"/>
</dbReference>
<keyword evidence="4" id="KW-0812">Transmembrane</keyword>
<accession>A0A4R1G1W8</accession>
<evidence type="ECO:0000256" key="4">
    <source>
        <dbReference type="SAM" id="Phobius"/>
    </source>
</evidence>
<dbReference type="InterPro" id="IPR019734">
    <property type="entry name" value="TPR_rpt"/>
</dbReference>
<organism evidence="6 7">
    <name type="scientific">Nocardia alba</name>
    <dbReference type="NCBI Taxonomy" id="225051"/>
    <lineage>
        <taxon>Bacteria</taxon>
        <taxon>Bacillati</taxon>
        <taxon>Actinomycetota</taxon>
        <taxon>Actinomycetes</taxon>
        <taxon>Mycobacteriales</taxon>
        <taxon>Nocardiaceae</taxon>
        <taxon>Nocardia</taxon>
    </lineage>
</organism>
<dbReference type="EMBL" id="SMFR01000002">
    <property type="protein sequence ID" value="TCJ97701.1"/>
    <property type="molecule type" value="Genomic_DNA"/>
</dbReference>
<keyword evidence="3" id="KW-0256">Endoplasmic reticulum</keyword>
<dbReference type="AlphaFoldDB" id="A0A4R1G1W8"/>
<evidence type="ECO:0000313" key="7">
    <source>
        <dbReference type="Proteomes" id="UP000294856"/>
    </source>
</evidence>
<dbReference type="PANTHER" id="PTHR44140:SF2">
    <property type="entry name" value="LD25575P"/>
    <property type="match status" value="1"/>
</dbReference>
<evidence type="ECO:0000256" key="3">
    <source>
        <dbReference type="ARBA" id="ARBA00022824"/>
    </source>
</evidence>
<feature type="domain" description="J" evidence="5">
    <location>
        <begin position="6"/>
        <end position="75"/>
    </location>
</feature>